<protein>
    <recommendedName>
        <fullName evidence="9">3-methylmercaptopropionyl-CoA ligase</fullName>
        <ecNumber evidence="8">6.2.1.44</ecNumber>
    </recommendedName>
</protein>
<dbReference type="EC" id="6.2.1.44" evidence="8"/>
<dbReference type="InterPro" id="IPR020845">
    <property type="entry name" value="AMP-binding_CS"/>
</dbReference>
<dbReference type="AlphaFoldDB" id="A0A073J196"/>
<dbReference type="Proteomes" id="UP000027746">
    <property type="component" value="Unassembled WGS sequence"/>
</dbReference>
<dbReference type="InterPro" id="IPR025110">
    <property type="entry name" value="AMP-bd_C"/>
</dbReference>
<evidence type="ECO:0000259" key="11">
    <source>
        <dbReference type="Pfam" id="PF13193"/>
    </source>
</evidence>
<comment type="subunit">
    <text evidence="3">Homodimer.</text>
</comment>
<evidence type="ECO:0000256" key="4">
    <source>
        <dbReference type="ARBA" id="ARBA00022598"/>
    </source>
</evidence>
<dbReference type="SUPFAM" id="SSF56801">
    <property type="entry name" value="Acetyl-CoA synthetase-like"/>
    <property type="match status" value="1"/>
</dbReference>
<dbReference type="CDD" id="cd05941">
    <property type="entry name" value="MCS"/>
    <property type="match status" value="1"/>
</dbReference>
<evidence type="ECO:0000313" key="12">
    <source>
        <dbReference type="EMBL" id="KEJ95595.1"/>
    </source>
</evidence>
<dbReference type="PRINTS" id="PR00154">
    <property type="entry name" value="AMPBINDING"/>
</dbReference>
<dbReference type="RefSeq" id="WP_037926955.1">
    <property type="nucleotide sequence ID" value="NZ_CP054599.1"/>
</dbReference>
<dbReference type="InterPro" id="IPR020459">
    <property type="entry name" value="AMP-binding"/>
</dbReference>
<feature type="domain" description="AMP-binding enzyme C-terminal" evidence="11">
    <location>
        <begin position="405"/>
        <end position="480"/>
    </location>
</feature>
<keyword evidence="13" id="KW-1185">Reference proteome</keyword>
<dbReference type="PANTHER" id="PTHR43201">
    <property type="entry name" value="ACYL-COA SYNTHETASE"/>
    <property type="match status" value="1"/>
</dbReference>
<dbReference type="GO" id="GO:0006631">
    <property type="term" value="P:fatty acid metabolic process"/>
    <property type="evidence" value="ECO:0007669"/>
    <property type="project" value="TreeGrafter"/>
</dbReference>
<evidence type="ECO:0000256" key="7">
    <source>
        <dbReference type="ARBA" id="ARBA00051915"/>
    </source>
</evidence>
<dbReference type="EMBL" id="JAMD01000006">
    <property type="protein sequence ID" value="KEJ95595.1"/>
    <property type="molecule type" value="Genomic_DNA"/>
</dbReference>
<dbReference type="FunFam" id="3.30.300.30:FF:000008">
    <property type="entry name" value="2,3-dihydroxybenzoate-AMP ligase"/>
    <property type="match status" value="1"/>
</dbReference>
<keyword evidence="4" id="KW-0436">Ligase</keyword>
<gene>
    <name evidence="12" type="ORF">SUH3_21665</name>
</gene>
<dbReference type="NCBIfam" id="NF005702">
    <property type="entry name" value="PRK07514.1"/>
    <property type="match status" value="1"/>
</dbReference>
<comment type="cofactor">
    <cofactor evidence="1">
        <name>Mg(2+)</name>
        <dbReference type="ChEBI" id="CHEBI:18420"/>
    </cofactor>
</comment>
<organism evidence="12 13">
    <name type="scientific">Pseudosulfitobacter pseudonitzschiae</name>
    <dbReference type="NCBI Taxonomy" id="1402135"/>
    <lineage>
        <taxon>Bacteria</taxon>
        <taxon>Pseudomonadati</taxon>
        <taxon>Pseudomonadota</taxon>
        <taxon>Alphaproteobacteria</taxon>
        <taxon>Rhodobacterales</taxon>
        <taxon>Roseobacteraceae</taxon>
        <taxon>Pseudosulfitobacter</taxon>
    </lineage>
</organism>
<evidence type="ECO:0000256" key="8">
    <source>
        <dbReference type="ARBA" id="ARBA00066616"/>
    </source>
</evidence>
<dbReference type="OrthoDB" id="9803968at2"/>
<keyword evidence="5" id="KW-0479">Metal-binding</keyword>
<dbReference type="Pfam" id="PF00501">
    <property type="entry name" value="AMP-binding"/>
    <property type="match status" value="1"/>
</dbReference>
<evidence type="ECO:0000313" key="13">
    <source>
        <dbReference type="Proteomes" id="UP000027746"/>
    </source>
</evidence>
<reference evidence="12 13" key="1">
    <citation type="submission" date="2014-01" db="EMBL/GenBank/DDBJ databases">
        <title>Sulfitobacter sp. H3 (MCCC 1A00686) Genome Sequencing.</title>
        <authorList>
            <person name="Lai Q."/>
            <person name="Hong Z."/>
        </authorList>
    </citation>
    <scope>NUCLEOTIDE SEQUENCE [LARGE SCALE GENOMIC DNA]</scope>
    <source>
        <strain evidence="12 13">H3</strain>
    </source>
</reference>
<sequence>MANHLYDAIFEPHAASGTTFLHLPDGTTLSHQDFAGTIASLVAALAAIGVKAGDRVAAQVEKSPTALALYAACLHAGAVFLPLNTSYTDQEVAFFIQDCAASVLFCDPARAPQLENVMAQMPTHLVTMAADGTGSWQSARPHALPVKAERTGDDLAAILYTSGTTGRPKGAMLSHDNLLSNAAALVDLWGMTAADTLMHALPVYHSHGLFVACNVSLLAGARMVYFPKFDPDLVISALPDCTVMMGVPTFYTRLLASPAFTPEASRNMRLFISGSAPLLAHTHQAFEDRTGHRILERYGLTETSMNTSNPLNGLRKPGTVGMPLPGVDLRIERTEPGAAGEIQVKGPNVFKGYWGLKEKTADAFTTDGYFRTGDLGDIDADGYVTIVGRSKDLIISGGLNIYPKEIETVIDAQPEVDESAVIGLPDPDFGERVIAIVVETTKGAVDPVALKSVLARSLAKYKLPKEIVTIDNLPRNSMGKVMKKDLRDLIAQKRL</sequence>
<dbReference type="GeneID" id="68871553"/>
<evidence type="ECO:0000256" key="1">
    <source>
        <dbReference type="ARBA" id="ARBA00001946"/>
    </source>
</evidence>
<accession>A0A073J196</accession>
<name>A0A073J196_9RHOB</name>
<dbReference type="InterPro" id="IPR042099">
    <property type="entry name" value="ANL_N_sf"/>
</dbReference>
<dbReference type="PANTHER" id="PTHR43201:SF8">
    <property type="entry name" value="ACYL-COA SYNTHETASE FAMILY MEMBER 3"/>
    <property type="match status" value="1"/>
</dbReference>
<feature type="domain" description="AMP-dependent synthetase/ligase" evidence="10">
    <location>
        <begin position="21"/>
        <end position="354"/>
    </location>
</feature>
<comment type="similarity">
    <text evidence="2">Belongs to the ATP-dependent AMP-binding enzyme family.</text>
</comment>
<dbReference type="GO" id="GO:0031956">
    <property type="term" value="F:medium-chain fatty acid-CoA ligase activity"/>
    <property type="evidence" value="ECO:0007669"/>
    <property type="project" value="TreeGrafter"/>
</dbReference>
<dbReference type="PROSITE" id="PS00455">
    <property type="entry name" value="AMP_BINDING"/>
    <property type="match status" value="1"/>
</dbReference>
<dbReference type="Gene3D" id="3.40.50.12780">
    <property type="entry name" value="N-terminal domain of ligase-like"/>
    <property type="match status" value="1"/>
</dbReference>
<evidence type="ECO:0000259" key="10">
    <source>
        <dbReference type="Pfam" id="PF00501"/>
    </source>
</evidence>
<evidence type="ECO:0000256" key="5">
    <source>
        <dbReference type="ARBA" id="ARBA00022723"/>
    </source>
</evidence>
<comment type="caution">
    <text evidence="12">The sequence shown here is derived from an EMBL/GenBank/DDBJ whole genome shotgun (WGS) entry which is preliminary data.</text>
</comment>
<dbReference type="Pfam" id="PF13193">
    <property type="entry name" value="AMP-binding_C"/>
    <property type="match status" value="1"/>
</dbReference>
<dbReference type="GO" id="GO:0046872">
    <property type="term" value="F:metal ion binding"/>
    <property type="evidence" value="ECO:0007669"/>
    <property type="project" value="UniProtKB-KW"/>
</dbReference>
<evidence type="ECO:0000256" key="9">
    <source>
        <dbReference type="ARBA" id="ARBA00067668"/>
    </source>
</evidence>
<evidence type="ECO:0000256" key="6">
    <source>
        <dbReference type="ARBA" id="ARBA00022842"/>
    </source>
</evidence>
<proteinExistence type="inferred from homology"/>
<evidence type="ECO:0000256" key="3">
    <source>
        <dbReference type="ARBA" id="ARBA00011738"/>
    </source>
</evidence>
<dbReference type="Gene3D" id="3.30.300.30">
    <property type="match status" value="1"/>
</dbReference>
<comment type="catalytic activity">
    <reaction evidence="7">
        <text>3-(methylsulfanyl)propanoate + ATP + CoA = 3-(methylsulfanyl)propanoyl-CoA + AMP + diphosphate</text>
        <dbReference type="Rhea" id="RHEA:43052"/>
        <dbReference type="ChEBI" id="CHEBI:30616"/>
        <dbReference type="ChEBI" id="CHEBI:33019"/>
        <dbReference type="ChEBI" id="CHEBI:49016"/>
        <dbReference type="ChEBI" id="CHEBI:57287"/>
        <dbReference type="ChEBI" id="CHEBI:82815"/>
        <dbReference type="ChEBI" id="CHEBI:456215"/>
        <dbReference type="EC" id="6.2.1.44"/>
    </reaction>
    <physiologicalReaction direction="left-to-right" evidence="7">
        <dbReference type="Rhea" id="RHEA:43053"/>
    </physiologicalReaction>
</comment>
<evidence type="ECO:0000256" key="2">
    <source>
        <dbReference type="ARBA" id="ARBA00006432"/>
    </source>
</evidence>
<keyword evidence="6" id="KW-0460">Magnesium</keyword>
<dbReference type="InterPro" id="IPR045851">
    <property type="entry name" value="AMP-bd_C_sf"/>
</dbReference>
<dbReference type="InterPro" id="IPR000873">
    <property type="entry name" value="AMP-dep_synth/lig_dom"/>
</dbReference>